<dbReference type="Proteomes" id="UP000014570">
    <property type="component" value="Unassembled WGS sequence"/>
</dbReference>
<comment type="caution">
    <text evidence="1">The sequence shown here is derived from an EMBL/GenBank/DDBJ whole genome shotgun (WGS) entry which is preliminary data.</text>
</comment>
<accession>A0AAV3JAU2</accession>
<reference evidence="1 2" key="1">
    <citation type="submission" date="2013-04" db="EMBL/GenBank/DDBJ databases">
        <authorList>
            <person name="Harkins D.M."/>
            <person name="Durkin A.S."/>
            <person name="Brinkac L.M."/>
            <person name="Haft D.H."/>
            <person name="Selengut J.D."/>
            <person name="Sanka R."/>
            <person name="DePew J."/>
            <person name="Purushe J."/>
            <person name="Chanthongthip A."/>
            <person name="Lattana O."/>
            <person name="Phetsouvanh R."/>
            <person name="Newton P.N."/>
            <person name="Vinetz J.M."/>
            <person name="Sutton G.G."/>
            <person name="Nierman W.C."/>
            <person name="Fouts D.E."/>
        </authorList>
    </citation>
    <scope>NUCLEOTIDE SEQUENCE [LARGE SCALE GENOMIC DNA]</scope>
    <source>
        <strain evidence="1 2">UI 09931</strain>
    </source>
</reference>
<sequence length="46" mass="5556">MTDRRCKVLVSFSPPIIRFFCKFLSQRFLSEELKKYGCRRIGVREN</sequence>
<proteinExistence type="predicted"/>
<dbReference type="AlphaFoldDB" id="A0AAV3JAU2"/>
<protein>
    <submittedName>
        <fullName evidence="1">Uncharacterized protein</fullName>
    </submittedName>
</protein>
<evidence type="ECO:0000313" key="1">
    <source>
        <dbReference type="EMBL" id="EPG57671.1"/>
    </source>
</evidence>
<gene>
    <name evidence="1" type="ORF">LEP1GSC103_3077</name>
</gene>
<dbReference type="EMBL" id="AHNP02000007">
    <property type="protein sequence ID" value="EPG57671.1"/>
    <property type="molecule type" value="Genomic_DNA"/>
</dbReference>
<evidence type="ECO:0000313" key="2">
    <source>
        <dbReference type="Proteomes" id="UP000014570"/>
    </source>
</evidence>
<organism evidence="1 2">
    <name type="scientific">Leptospira borgpetersenii serovar Javanica str. UI 09931</name>
    <dbReference type="NCBI Taxonomy" id="1049767"/>
    <lineage>
        <taxon>Bacteria</taxon>
        <taxon>Pseudomonadati</taxon>
        <taxon>Spirochaetota</taxon>
        <taxon>Spirochaetia</taxon>
        <taxon>Leptospirales</taxon>
        <taxon>Leptospiraceae</taxon>
        <taxon>Leptospira</taxon>
    </lineage>
</organism>
<name>A0AAV3JAU2_LEPBO</name>